<dbReference type="Proteomes" id="UP001527882">
    <property type="component" value="Unassembled WGS sequence"/>
</dbReference>
<dbReference type="InterPro" id="IPR037459">
    <property type="entry name" value="RhgT-like"/>
</dbReference>
<dbReference type="RefSeq" id="WP_269882902.1">
    <property type="nucleotide sequence ID" value="NZ_JAQAGZ010000011.1"/>
</dbReference>
<accession>A0ABT4QBM3</accession>
<dbReference type="InterPro" id="IPR036514">
    <property type="entry name" value="SGNH_hydro_sf"/>
</dbReference>
<dbReference type="EMBL" id="JAQAGZ010000011">
    <property type="protein sequence ID" value="MCZ8514229.1"/>
    <property type="molecule type" value="Genomic_DNA"/>
</dbReference>
<comment type="caution">
    <text evidence="3">The sequence shown here is derived from an EMBL/GenBank/DDBJ whole genome shotgun (WGS) entry which is preliminary data.</text>
</comment>
<dbReference type="SUPFAM" id="SSF52266">
    <property type="entry name" value="SGNH hydrolase"/>
    <property type="match status" value="1"/>
</dbReference>
<dbReference type="InterPro" id="IPR001087">
    <property type="entry name" value="GDSL"/>
</dbReference>
<name>A0ABT4QBM3_9BACL</name>
<keyword evidence="2" id="KW-0378">Hydrolase</keyword>
<evidence type="ECO:0000256" key="2">
    <source>
        <dbReference type="ARBA" id="ARBA00022801"/>
    </source>
</evidence>
<evidence type="ECO:0000256" key="1">
    <source>
        <dbReference type="ARBA" id="ARBA00008668"/>
    </source>
</evidence>
<dbReference type="PANTHER" id="PTHR43695:SF1">
    <property type="entry name" value="RHAMNOGALACTURONAN ACETYLESTERASE"/>
    <property type="match status" value="1"/>
</dbReference>
<organism evidence="3 4">
    <name type="scientific">Paenibacillus gyeongsangnamensis</name>
    <dbReference type="NCBI Taxonomy" id="3388067"/>
    <lineage>
        <taxon>Bacteria</taxon>
        <taxon>Bacillati</taxon>
        <taxon>Bacillota</taxon>
        <taxon>Bacilli</taxon>
        <taxon>Bacillales</taxon>
        <taxon>Paenibacillaceae</taxon>
        <taxon>Paenibacillus</taxon>
    </lineage>
</organism>
<dbReference type="PANTHER" id="PTHR43695">
    <property type="entry name" value="PUTATIVE (AFU_ORTHOLOGUE AFUA_2G17250)-RELATED"/>
    <property type="match status" value="1"/>
</dbReference>
<dbReference type="CDD" id="cd01821">
    <property type="entry name" value="Rhamnogalacturan_acetylesterase_like"/>
    <property type="match status" value="1"/>
</dbReference>
<comment type="similarity">
    <text evidence="1">Belongs to the 'GDSL' lipolytic enzyme family.</text>
</comment>
<evidence type="ECO:0000313" key="3">
    <source>
        <dbReference type="EMBL" id="MCZ8514229.1"/>
    </source>
</evidence>
<protein>
    <submittedName>
        <fullName evidence="3">Rhamnogalacturonan acetylesterase</fullName>
    </submittedName>
</protein>
<dbReference type="Pfam" id="PF00657">
    <property type="entry name" value="Lipase_GDSL"/>
    <property type="match status" value="1"/>
</dbReference>
<sequence>MPEQQTLTVYIAGDSTVQTYKAESAPQAGWGQFISRYFTGNVRFINKAIGGRSSKTFVEEGRLEEILNVLQENDYLFIQMGHNDSTASKPERYTEPFGSYKTYLKMYTAGAKEWGAIPILLTPVGRLHYHEGTFLNDFSDYCAAMKQVAEEEQVQLIDLMDRSLALYRSLGYDEAAELFMISSNGTDCTHFTEKGADHIARLVMQGVKELQIPISIYVNETP</sequence>
<proteinExistence type="inferred from homology"/>
<evidence type="ECO:0000313" key="4">
    <source>
        <dbReference type="Proteomes" id="UP001527882"/>
    </source>
</evidence>
<keyword evidence="4" id="KW-1185">Reference proteome</keyword>
<reference evidence="3 4" key="1">
    <citation type="submission" date="2022-12" db="EMBL/GenBank/DDBJ databases">
        <title>Draft genome sequence of Paenibacillus sp. dW9.</title>
        <authorList>
            <person name="Choi E.-W."/>
            <person name="Kim D.-U."/>
        </authorList>
    </citation>
    <scope>NUCLEOTIDE SEQUENCE [LARGE SCALE GENOMIC DNA]</scope>
    <source>
        <strain evidence="4">dW9</strain>
    </source>
</reference>
<dbReference type="Gene3D" id="3.40.50.1110">
    <property type="entry name" value="SGNH hydrolase"/>
    <property type="match status" value="1"/>
</dbReference>
<gene>
    <name evidence="3" type="ORF">O9H85_17695</name>
</gene>